<name>A0ABN3VM56_9PSEU</name>
<dbReference type="InterPro" id="IPR011990">
    <property type="entry name" value="TPR-like_helical_dom_sf"/>
</dbReference>
<sequence>MSAGTAVLPAGDTRIESALWWREHAGEVPETALREAEKWLAEPGCGPELRVLSKHVAALAAVERGRLREARRYAVQGLAVARRAGLDERVAQLRLTLAWIEFDRGKADASWQQLTGAEPGLRGPDLARAACLRGLLHCQGDRFYAAVTQLTEALPVLREGGDQRWVANALAGRGLARMYSNSLDAAESDLAEAERIFADGAQPGRAAGCRHNRGCVAFRAGELPRALRLFADALAMGLDTDSNPEALVDRAEALAAAGLNGEARVEMERAAGRLAGRGREVRLAETRLALAGCALRDGDAEAAAEAASEARRLFRAHRRPAWAALAAATEWQAKLAGGHRSRSALASARRAGVVCAGYGWAAPAAELWLTAGRAAREAGMRAMSRKLLALAAAAREAPRAGAGQLAAGWLAQALLAEQDGDLTRLFEACAGGLKAIESHAAAIAAFELRVHTFGLAADLADTAVSAAMRVADPLLVLRWTERSRASALRRRALNPPSDPELRESLVELRSAVCGRADQPAAMDGIEELESRVRRRAMLVSGRTDSSWARWGFADAVAELGDSVLLSFFASRGRLHAVSIVDGKFELHSLAAESLVGGEVGRLRNFLSRQAERPSLRVRAAFEDWVRSSAEILEREVLGPVLPALAEERPLVVVPTGSLHALPWSALPACRGRSVTVAPSLRCWLRGVADLREGAGRDRQVWVSGPGLPDAEREVRALHEVAGGALLTGRSATAEDVLSTVDGAAVAHIAAHGRFRSDQPLLSCLELADGPLYGYDLDRLQRGPATVVLSACEVGQSAISGCDQLSGLAAALLGRGTATVIASVIPVPDDRTAAVMVTLHAALRRGLPPAQALAEAQAEHGETGFVCLGYGGR</sequence>
<accession>A0ABN3VM56</accession>
<organism evidence="2 3">
    <name type="scientific">Saccharopolyspora taberi</name>
    <dbReference type="NCBI Taxonomy" id="60895"/>
    <lineage>
        <taxon>Bacteria</taxon>
        <taxon>Bacillati</taxon>
        <taxon>Actinomycetota</taxon>
        <taxon>Actinomycetes</taxon>
        <taxon>Pseudonocardiales</taxon>
        <taxon>Pseudonocardiaceae</taxon>
        <taxon>Saccharopolyspora</taxon>
    </lineage>
</organism>
<proteinExistence type="predicted"/>
<protein>
    <submittedName>
        <fullName evidence="2">CHAT domain-containing protein</fullName>
    </submittedName>
</protein>
<dbReference type="Pfam" id="PF12770">
    <property type="entry name" value="CHAT"/>
    <property type="match status" value="1"/>
</dbReference>
<dbReference type="InterPro" id="IPR024983">
    <property type="entry name" value="CHAT_dom"/>
</dbReference>
<dbReference type="EMBL" id="BAAAUX010000035">
    <property type="protein sequence ID" value="GAA2818930.1"/>
    <property type="molecule type" value="Genomic_DNA"/>
</dbReference>
<evidence type="ECO:0000313" key="2">
    <source>
        <dbReference type="EMBL" id="GAA2818930.1"/>
    </source>
</evidence>
<dbReference type="Gene3D" id="1.25.40.10">
    <property type="entry name" value="Tetratricopeptide repeat domain"/>
    <property type="match status" value="1"/>
</dbReference>
<evidence type="ECO:0000313" key="3">
    <source>
        <dbReference type="Proteomes" id="UP001500979"/>
    </source>
</evidence>
<gene>
    <name evidence="2" type="ORF">GCM10010470_62830</name>
</gene>
<keyword evidence="3" id="KW-1185">Reference proteome</keyword>
<feature type="domain" description="CHAT" evidence="1">
    <location>
        <begin position="628"/>
        <end position="857"/>
    </location>
</feature>
<dbReference type="SUPFAM" id="SSF48452">
    <property type="entry name" value="TPR-like"/>
    <property type="match status" value="1"/>
</dbReference>
<dbReference type="RefSeq" id="WP_344685972.1">
    <property type="nucleotide sequence ID" value="NZ_BAAAUX010000035.1"/>
</dbReference>
<dbReference type="Proteomes" id="UP001500979">
    <property type="component" value="Unassembled WGS sequence"/>
</dbReference>
<reference evidence="2 3" key="1">
    <citation type="journal article" date="2019" name="Int. J. Syst. Evol. Microbiol.">
        <title>The Global Catalogue of Microorganisms (GCM) 10K type strain sequencing project: providing services to taxonomists for standard genome sequencing and annotation.</title>
        <authorList>
            <consortium name="The Broad Institute Genomics Platform"/>
            <consortium name="The Broad Institute Genome Sequencing Center for Infectious Disease"/>
            <person name="Wu L."/>
            <person name="Ma J."/>
        </authorList>
    </citation>
    <scope>NUCLEOTIDE SEQUENCE [LARGE SCALE GENOMIC DNA]</scope>
    <source>
        <strain evidence="2 3">JCM 9383</strain>
    </source>
</reference>
<evidence type="ECO:0000259" key="1">
    <source>
        <dbReference type="Pfam" id="PF12770"/>
    </source>
</evidence>
<comment type="caution">
    <text evidence="2">The sequence shown here is derived from an EMBL/GenBank/DDBJ whole genome shotgun (WGS) entry which is preliminary data.</text>
</comment>